<dbReference type="PROSITE" id="PS51687">
    <property type="entry name" value="SAM_MT_RNA_M5U"/>
    <property type="match status" value="1"/>
</dbReference>
<dbReference type="RefSeq" id="WP_303735087.1">
    <property type="nucleotide sequence ID" value="NZ_CAKZHK010000009.1"/>
</dbReference>
<keyword evidence="2 4" id="KW-0808">Transferase</keyword>
<feature type="active site" description="Nucleophile" evidence="4">
    <location>
        <position position="419"/>
    </location>
</feature>
<feature type="region of interest" description="Disordered" evidence="6">
    <location>
        <begin position="245"/>
        <end position="272"/>
    </location>
</feature>
<proteinExistence type="inferred from homology"/>
<feature type="binding site" evidence="4">
    <location>
        <position position="316"/>
    </location>
    <ligand>
        <name>S-adenosyl-L-methionine</name>
        <dbReference type="ChEBI" id="CHEBI:59789"/>
    </ligand>
</feature>
<dbReference type="SUPFAM" id="SSF53335">
    <property type="entry name" value="S-adenosyl-L-methionine-dependent methyltransferases"/>
    <property type="match status" value="1"/>
</dbReference>
<dbReference type="InterPro" id="IPR029063">
    <property type="entry name" value="SAM-dependent_MTases_sf"/>
</dbReference>
<dbReference type="SUPFAM" id="SSF50249">
    <property type="entry name" value="Nucleic acid-binding proteins"/>
    <property type="match status" value="1"/>
</dbReference>
<dbReference type="Gene3D" id="2.40.50.1070">
    <property type="match status" value="1"/>
</dbReference>
<reference evidence="7 8" key="1">
    <citation type="submission" date="2017-08" db="EMBL/GenBank/DDBJ databases">
        <title>Infants hospitalized years apart are colonized by the same room-sourced microbial strains.</title>
        <authorList>
            <person name="Brooks B."/>
            <person name="Olm M.R."/>
            <person name="Firek B.A."/>
            <person name="Baker R."/>
            <person name="Thomas B.C."/>
            <person name="Morowitz M.J."/>
            <person name="Banfield J.F."/>
        </authorList>
    </citation>
    <scope>NUCLEOTIDE SEQUENCE [LARGE SCALE GENOMIC DNA]</scope>
    <source>
        <strain evidence="7">S2_003_000_R1_3</strain>
    </source>
</reference>
<feature type="binding site" evidence="4">
    <location>
        <position position="287"/>
    </location>
    <ligand>
        <name>S-adenosyl-L-methionine</name>
        <dbReference type="ChEBI" id="CHEBI:59789"/>
    </ligand>
</feature>
<evidence type="ECO:0000256" key="5">
    <source>
        <dbReference type="PROSITE-ProRule" id="PRU10015"/>
    </source>
</evidence>
<evidence type="ECO:0000256" key="2">
    <source>
        <dbReference type="ARBA" id="ARBA00022679"/>
    </source>
</evidence>
<dbReference type="GO" id="GO:0070041">
    <property type="term" value="F:rRNA (uridine-C5-)-methyltransferase activity"/>
    <property type="evidence" value="ECO:0007669"/>
    <property type="project" value="TreeGrafter"/>
</dbReference>
<dbReference type="PANTHER" id="PTHR11061:SF30">
    <property type="entry name" value="TRNA (URACIL(54)-C(5))-METHYLTRANSFERASE"/>
    <property type="match status" value="1"/>
</dbReference>
<evidence type="ECO:0000313" key="7">
    <source>
        <dbReference type="EMBL" id="PZR04295.1"/>
    </source>
</evidence>
<evidence type="ECO:0000256" key="6">
    <source>
        <dbReference type="SAM" id="MobiDB-lite"/>
    </source>
</evidence>
<evidence type="ECO:0000256" key="1">
    <source>
        <dbReference type="ARBA" id="ARBA00022603"/>
    </source>
</evidence>
<accession>A0A2W5SY91</accession>
<feature type="region of interest" description="Disordered" evidence="6">
    <location>
        <begin position="205"/>
        <end position="232"/>
    </location>
</feature>
<feature type="active site" evidence="5">
    <location>
        <position position="419"/>
    </location>
</feature>
<dbReference type="Gene3D" id="2.40.50.140">
    <property type="entry name" value="Nucleic acid-binding proteins"/>
    <property type="match status" value="1"/>
</dbReference>
<dbReference type="Proteomes" id="UP000249432">
    <property type="component" value="Unassembled WGS sequence"/>
</dbReference>
<organism evidence="7 8">
    <name type="scientific">Corynebacterium kroppenstedtii</name>
    <dbReference type="NCBI Taxonomy" id="161879"/>
    <lineage>
        <taxon>Bacteria</taxon>
        <taxon>Bacillati</taxon>
        <taxon>Actinomycetota</taxon>
        <taxon>Actinomycetes</taxon>
        <taxon>Mycobacteriales</taxon>
        <taxon>Corynebacteriaceae</taxon>
        <taxon>Corynebacterium</taxon>
    </lineage>
</organism>
<evidence type="ECO:0000256" key="4">
    <source>
        <dbReference type="PROSITE-ProRule" id="PRU01024"/>
    </source>
</evidence>
<feature type="compositionally biased region" description="Polar residues" evidence="6">
    <location>
        <begin position="247"/>
        <end position="260"/>
    </location>
</feature>
<comment type="similarity">
    <text evidence="4">Belongs to the class I-like SAM-binding methyltransferase superfamily. RNA M5U methyltransferase family.</text>
</comment>
<keyword evidence="1 4" id="KW-0489">Methyltransferase</keyword>
<evidence type="ECO:0000256" key="3">
    <source>
        <dbReference type="ARBA" id="ARBA00022691"/>
    </source>
</evidence>
<dbReference type="InterPro" id="IPR030390">
    <property type="entry name" value="MeTrfase_TrmA_AS"/>
</dbReference>
<evidence type="ECO:0000313" key="8">
    <source>
        <dbReference type="Proteomes" id="UP000249432"/>
    </source>
</evidence>
<keyword evidence="3 4" id="KW-0949">S-adenosyl-L-methionine</keyword>
<dbReference type="Pfam" id="PF05958">
    <property type="entry name" value="tRNA_U5-meth_tr"/>
    <property type="match status" value="1"/>
</dbReference>
<comment type="caution">
    <text evidence="7">The sequence shown here is derived from an EMBL/GenBank/DDBJ whole genome shotgun (WGS) entry which is preliminary data.</text>
</comment>
<dbReference type="EMBL" id="QFRA01000018">
    <property type="protein sequence ID" value="PZR04295.1"/>
    <property type="molecule type" value="Genomic_DNA"/>
</dbReference>
<sequence>MTHTENHPHDGVPSHVTMDITDFAYGGQGIGRVDNHVVFVDGAVAGDRDVAVDIDAEHSSASLWRGEARTIGHRSPLRGDGTISCPAAEKGAGCCDFLEVAPDKSAEVKASITADQMRRIGHFDVEPTFETLTPYRGWRTRMRLAVDDEGHAGLRVKSGHRVVTNAVCSQAAPGLMDGLDAMRFTPGAEAILALDSNGIRHIVEVDGGASSKQRSGKTRSRESRRGRRGRSAVIEGGNYCVERISDNAASTPSGPSNNPAENDGAAEGAAHSTEGRTFVLPPTAFWQAHSGAPTRYRELVRELLPEAHGGAAWDLYGGIGLFADILAEKTRGPVDSVEIDKNARTWGRRSLNTLADPSFSPSSIRFLTSRVDRAWSSLRRNNKGGVDLVVLDPPRKGAGTKVIGQIAAAHPQSVVHIACDPATGARDYAAWLDHGYEISSMRVIDAFPGTHHMEIITAFTKRS</sequence>
<protein>
    <submittedName>
        <fullName evidence="7">RNA methyltransferase</fullName>
    </submittedName>
</protein>
<dbReference type="InterPro" id="IPR012340">
    <property type="entry name" value="NA-bd_OB-fold"/>
</dbReference>
<dbReference type="AlphaFoldDB" id="A0A2W5SY91"/>
<dbReference type="InterPro" id="IPR010280">
    <property type="entry name" value="U5_MeTrfase_fam"/>
</dbReference>
<dbReference type="GO" id="GO:0070475">
    <property type="term" value="P:rRNA base methylation"/>
    <property type="evidence" value="ECO:0007669"/>
    <property type="project" value="TreeGrafter"/>
</dbReference>
<gene>
    <name evidence="7" type="ORF">DI525_07335</name>
</gene>
<feature type="compositionally biased region" description="Basic residues" evidence="6">
    <location>
        <begin position="214"/>
        <end position="230"/>
    </location>
</feature>
<dbReference type="PROSITE" id="PS01230">
    <property type="entry name" value="TRMA_1"/>
    <property type="match status" value="1"/>
</dbReference>
<dbReference type="Gene3D" id="3.40.50.150">
    <property type="entry name" value="Vaccinia Virus protein VP39"/>
    <property type="match status" value="1"/>
</dbReference>
<name>A0A2W5SY91_9CORY</name>
<feature type="binding site" evidence="4">
    <location>
        <position position="338"/>
    </location>
    <ligand>
        <name>S-adenosyl-L-methionine</name>
        <dbReference type="ChEBI" id="CHEBI:59789"/>
    </ligand>
</feature>
<feature type="binding site" evidence="4">
    <location>
        <position position="392"/>
    </location>
    <ligand>
        <name>S-adenosyl-L-methionine</name>
        <dbReference type="ChEBI" id="CHEBI:59789"/>
    </ligand>
</feature>
<dbReference type="PANTHER" id="PTHR11061">
    <property type="entry name" value="RNA M5U METHYLTRANSFERASE"/>
    <property type="match status" value="1"/>
</dbReference>